<keyword evidence="1" id="KW-0378">Hydrolase</keyword>
<name>A0AAU8BKD6_9VIBR</name>
<feature type="domain" description="Beta-Casp" evidence="3">
    <location>
        <begin position="243"/>
        <end position="373"/>
    </location>
</feature>
<protein>
    <submittedName>
        <fullName evidence="4">MBL fold metallo-hydrolase</fullName>
    </submittedName>
</protein>
<organism evidence="4">
    <name type="scientific">Vibrio chaetopteri</name>
    <dbReference type="NCBI Taxonomy" id="3016528"/>
    <lineage>
        <taxon>Bacteria</taxon>
        <taxon>Pseudomonadati</taxon>
        <taxon>Pseudomonadota</taxon>
        <taxon>Gammaproteobacteria</taxon>
        <taxon>Vibrionales</taxon>
        <taxon>Vibrionaceae</taxon>
        <taxon>Vibrio</taxon>
    </lineage>
</organism>
<dbReference type="PANTHER" id="PTHR11203:SF37">
    <property type="entry name" value="INTEGRATOR COMPLEX SUBUNIT 11"/>
    <property type="match status" value="1"/>
</dbReference>
<dbReference type="InterPro" id="IPR022712">
    <property type="entry name" value="Beta_Casp"/>
</dbReference>
<sequence length="449" mass="49617">MELTRGVFVHHHGGKNTVTGSCHELNIEGNSILIDCGLFQGGDAKPKSLDIDFSLAAVRALVLTHAHIDHIGRLPWLFAVGFREPIYCTHATAHLVPLMLEDGLALQLGLTKSQRAHIVQLISRKLKPVGYNEWVPVKNAKQHYFTHIRFQPAGHILGSAYVEVKLPNKEIVVFSGDLGPSNTPLLPDPKPPKRADYLFLESTYGDKRHESVESRSKRLLEIIQRSLSDGGAIIIPAFSVGRTQELLFDIETLLSQHQLSERLPIVVDSPLAAKVTNAYRRYRKLWSREAKAKVLDGQRPLSFDQCIVVKSHREHARLVNRLAATGEPAIVIAASGMCQGGRIVDYLKVLLPDERTDVVFCGYQAGGTLGWDIQAGRSSVVIDGDSVDVKASVHSMSGYSAHADKNDLLAFALRCSAHLKQVHLMHGESKSKQHLAYDLYQIKGAKIEL</sequence>
<dbReference type="Pfam" id="PF00753">
    <property type="entry name" value="Lactamase_B"/>
    <property type="match status" value="1"/>
</dbReference>
<dbReference type="GO" id="GO:0004521">
    <property type="term" value="F:RNA endonuclease activity"/>
    <property type="evidence" value="ECO:0007669"/>
    <property type="project" value="TreeGrafter"/>
</dbReference>
<dbReference type="RefSeq" id="WP_353497681.1">
    <property type="nucleotide sequence ID" value="NZ_CP115920.1"/>
</dbReference>
<dbReference type="InterPro" id="IPR011108">
    <property type="entry name" value="RMMBL"/>
</dbReference>
<evidence type="ECO:0000313" key="4">
    <source>
        <dbReference type="EMBL" id="XCD16398.1"/>
    </source>
</evidence>
<dbReference type="Pfam" id="PF10996">
    <property type="entry name" value="Beta-Casp"/>
    <property type="match status" value="1"/>
</dbReference>
<dbReference type="InterPro" id="IPR050698">
    <property type="entry name" value="MBL"/>
</dbReference>
<dbReference type="PANTHER" id="PTHR11203">
    <property type="entry name" value="CLEAVAGE AND POLYADENYLATION SPECIFICITY FACTOR FAMILY MEMBER"/>
    <property type="match status" value="1"/>
</dbReference>
<evidence type="ECO:0000259" key="2">
    <source>
        <dbReference type="SMART" id="SM00849"/>
    </source>
</evidence>
<reference evidence="4" key="1">
    <citation type="submission" date="2023-01" db="EMBL/GenBank/DDBJ databases">
        <title>Vibrio sp. CB1-14 genome sequencing.</title>
        <authorList>
            <person name="Otstavnykh N."/>
            <person name="Isaeva M."/>
            <person name="Meleshko D."/>
        </authorList>
    </citation>
    <scope>NUCLEOTIDE SEQUENCE</scope>
    <source>
        <strain evidence="4">CB1-14</strain>
    </source>
</reference>
<dbReference type="Gene3D" id="3.40.50.10890">
    <property type="match status" value="1"/>
</dbReference>
<proteinExistence type="predicted"/>
<dbReference type="InterPro" id="IPR001279">
    <property type="entry name" value="Metallo-B-lactamas"/>
</dbReference>
<feature type="domain" description="Metallo-beta-lactamase" evidence="2">
    <location>
        <begin position="19"/>
        <end position="231"/>
    </location>
</feature>
<dbReference type="Gene3D" id="3.60.15.10">
    <property type="entry name" value="Ribonuclease Z/Hydroxyacylglutathione hydrolase-like"/>
    <property type="match status" value="1"/>
</dbReference>
<dbReference type="InterPro" id="IPR036866">
    <property type="entry name" value="RibonucZ/Hydroxyglut_hydro"/>
</dbReference>
<dbReference type="GO" id="GO:0016787">
    <property type="term" value="F:hydrolase activity"/>
    <property type="evidence" value="ECO:0007669"/>
    <property type="project" value="UniProtKB-KW"/>
</dbReference>
<dbReference type="SUPFAM" id="SSF56281">
    <property type="entry name" value="Metallo-hydrolase/oxidoreductase"/>
    <property type="match status" value="1"/>
</dbReference>
<dbReference type="CDD" id="cd16295">
    <property type="entry name" value="TTHA0252-CPSF-like_MBL-fold"/>
    <property type="match status" value="1"/>
</dbReference>
<dbReference type="KEGG" id="vck:PG915_02120"/>
<dbReference type="SMART" id="SM01027">
    <property type="entry name" value="Beta-Casp"/>
    <property type="match status" value="1"/>
</dbReference>
<evidence type="ECO:0000259" key="3">
    <source>
        <dbReference type="SMART" id="SM01027"/>
    </source>
</evidence>
<dbReference type="EMBL" id="CP115920">
    <property type="protein sequence ID" value="XCD16398.1"/>
    <property type="molecule type" value="Genomic_DNA"/>
</dbReference>
<accession>A0AAU8BKD6</accession>
<gene>
    <name evidence="4" type="ORF">PG915_02120</name>
</gene>
<dbReference type="AlphaFoldDB" id="A0AAU8BKD6"/>
<dbReference type="SMART" id="SM00849">
    <property type="entry name" value="Lactamase_B"/>
    <property type="match status" value="1"/>
</dbReference>
<dbReference type="Pfam" id="PF07521">
    <property type="entry name" value="RMMBL"/>
    <property type="match status" value="1"/>
</dbReference>
<evidence type="ECO:0000256" key="1">
    <source>
        <dbReference type="ARBA" id="ARBA00022801"/>
    </source>
</evidence>